<dbReference type="InterPro" id="IPR041453">
    <property type="entry name" value="Suv3_N"/>
</dbReference>
<name>A0AA39H8R0_9BILA</name>
<evidence type="ECO:0000313" key="3">
    <source>
        <dbReference type="Proteomes" id="UP001175271"/>
    </source>
</evidence>
<organism evidence="2 3">
    <name type="scientific">Steinernema hermaphroditum</name>
    <dbReference type="NCBI Taxonomy" id="289476"/>
    <lineage>
        <taxon>Eukaryota</taxon>
        <taxon>Metazoa</taxon>
        <taxon>Ecdysozoa</taxon>
        <taxon>Nematoda</taxon>
        <taxon>Chromadorea</taxon>
        <taxon>Rhabditida</taxon>
        <taxon>Tylenchina</taxon>
        <taxon>Panagrolaimomorpha</taxon>
        <taxon>Strongyloidoidea</taxon>
        <taxon>Steinernematidae</taxon>
        <taxon>Steinernema</taxon>
    </lineage>
</organism>
<sequence length="206" mass="23303">MHSAATSTVRLCATLTLGRARASAAAIHLSSATHNGHRRHGTRKKIGLFTKANVHERKKTIDELVVPQTVRRPKNGVVLEFDGMENVSREAKGSKLDEFYRKPIMRQMAVENHMNSRLYQKAYTDFRSYCLDAPLDAALQVTFCDIINSSGSELFPHLESIDDLRLISDLTQPHNWSYEQRKNISSSATFYQFEVGCLLWTFKVAG</sequence>
<feature type="domain" description="Suv3 N-terminal" evidence="1">
    <location>
        <begin position="63"/>
        <end position="156"/>
    </location>
</feature>
<comment type="caution">
    <text evidence="2">The sequence shown here is derived from an EMBL/GenBank/DDBJ whole genome shotgun (WGS) entry which is preliminary data.</text>
</comment>
<accession>A0AA39H8R0</accession>
<evidence type="ECO:0000313" key="2">
    <source>
        <dbReference type="EMBL" id="KAK0400194.1"/>
    </source>
</evidence>
<proteinExistence type="predicted"/>
<dbReference type="AlphaFoldDB" id="A0AA39H8R0"/>
<dbReference type="Proteomes" id="UP001175271">
    <property type="component" value="Unassembled WGS sequence"/>
</dbReference>
<dbReference type="EMBL" id="JAUCMV010000005">
    <property type="protein sequence ID" value="KAK0400194.1"/>
    <property type="molecule type" value="Genomic_DNA"/>
</dbReference>
<keyword evidence="3" id="KW-1185">Reference proteome</keyword>
<protein>
    <recommendedName>
        <fullName evidence="1">Suv3 N-terminal domain-containing protein</fullName>
    </recommendedName>
</protein>
<dbReference type="Pfam" id="PF18114">
    <property type="entry name" value="Suv3_N"/>
    <property type="match status" value="1"/>
</dbReference>
<gene>
    <name evidence="2" type="ORF">QR680_003397</name>
</gene>
<reference evidence="2" key="1">
    <citation type="submission" date="2023-06" db="EMBL/GenBank/DDBJ databases">
        <title>Genomic analysis of the entomopathogenic nematode Steinernema hermaphroditum.</title>
        <authorList>
            <person name="Schwarz E.M."/>
            <person name="Heppert J.K."/>
            <person name="Baniya A."/>
            <person name="Schwartz H.T."/>
            <person name="Tan C.-H."/>
            <person name="Antoshechkin I."/>
            <person name="Sternberg P.W."/>
            <person name="Goodrich-Blair H."/>
            <person name="Dillman A.R."/>
        </authorList>
    </citation>
    <scope>NUCLEOTIDE SEQUENCE</scope>
    <source>
        <strain evidence="2">PS9179</strain>
        <tissue evidence="2">Whole animal</tissue>
    </source>
</reference>
<evidence type="ECO:0000259" key="1">
    <source>
        <dbReference type="Pfam" id="PF18114"/>
    </source>
</evidence>
<dbReference type="Gene3D" id="1.10.1740.140">
    <property type="match status" value="1"/>
</dbReference>